<proteinExistence type="predicted"/>
<dbReference type="SUPFAM" id="SSF54001">
    <property type="entry name" value="Cysteine proteinases"/>
    <property type="match status" value="1"/>
</dbReference>
<evidence type="ECO:0000313" key="3">
    <source>
        <dbReference type="Proteomes" id="UP000015106"/>
    </source>
</evidence>
<organism evidence="2 3">
    <name type="scientific">Triticum urartu</name>
    <name type="common">Red wild einkorn</name>
    <name type="synonym">Crithodium urartu</name>
    <dbReference type="NCBI Taxonomy" id="4572"/>
    <lineage>
        <taxon>Eukaryota</taxon>
        <taxon>Viridiplantae</taxon>
        <taxon>Streptophyta</taxon>
        <taxon>Embryophyta</taxon>
        <taxon>Tracheophyta</taxon>
        <taxon>Spermatophyta</taxon>
        <taxon>Magnoliopsida</taxon>
        <taxon>Liliopsida</taxon>
        <taxon>Poales</taxon>
        <taxon>Poaceae</taxon>
        <taxon>BOP clade</taxon>
        <taxon>Pooideae</taxon>
        <taxon>Triticodae</taxon>
        <taxon>Triticeae</taxon>
        <taxon>Triticinae</taxon>
        <taxon>Triticum</taxon>
    </lineage>
</organism>
<dbReference type="Proteomes" id="UP000015106">
    <property type="component" value="Chromosome 5"/>
</dbReference>
<keyword evidence="3" id="KW-1185">Reference proteome</keyword>
<reference evidence="3" key="1">
    <citation type="journal article" date="2013" name="Nature">
        <title>Draft genome of the wheat A-genome progenitor Triticum urartu.</title>
        <authorList>
            <person name="Ling H.Q."/>
            <person name="Zhao S."/>
            <person name="Liu D."/>
            <person name="Wang J."/>
            <person name="Sun H."/>
            <person name="Zhang C."/>
            <person name="Fan H."/>
            <person name="Li D."/>
            <person name="Dong L."/>
            <person name="Tao Y."/>
            <person name="Gao C."/>
            <person name="Wu H."/>
            <person name="Li Y."/>
            <person name="Cui Y."/>
            <person name="Guo X."/>
            <person name="Zheng S."/>
            <person name="Wang B."/>
            <person name="Yu K."/>
            <person name="Liang Q."/>
            <person name="Yang W."/>
            <person name="Lou X."/>
            <person name="Chen J."/>
            <person name="Feng M."/>
            <person name="Jian J."/>
            <person name="Zhang X."/>
            <person name="Luo G."/>
            <person name="Jiang Y."/>
            <person name="Liu J."/>
            <person name="Wang Z."/>
            <person name="Sha Y."/>
            <person name="Zhang B."/>
            <person name="Wu H."/>
            <person name="Tang D."/>
            <person name="Shen Q."/>
            <person name="Xue P."/>
            <person name="Zou S."/>
            <person name="Wang X."/>
            <person name="Liu X."/>
            <person name="Wang F."/>
            <person name="Yang Y."/>
            <person name="An X."/>
            <person name="Dong Z."/>
            <person name="Zhang K."/>
            <person name="Zhang X."/>
            <person name="Luo M.C."/>
            <person name="Dvorak J."/>
            <person name="Tong Y."/>
            <person name="Wang J."/>
            <person name="Yang H."/>
            <person name="Li Z."/>
            <person name="Wang D."/>
            <person name="Zhang A."/>
            <person name="Wang J."/>
        </authorList>
    </citation>
    <scope>NUCLEOTIDE SEQUENCE</scope>
    <source>
        <strain evidence="3">cv. G1812</strain>
    </source>
</reference>
<protein>
    <recommendedName>
        <fullName evidence="1">Cathepsin propeptide inhibitor domain-containing protein</fullName>
    </recommendedName>
</protein>
<name>A0A8R7QI65_TRIUA</name>
<dbReference type="AlphaFoldDB" id="A0A8R7QI65"/>
<dbReference type="Gene3D" id="1.10.287.2250">
    <property type="match status" value="1"/>
</dbReference>
<dbReference type="InterPro" id="IPR013201">
    <property type="entry name" value="Prot_inhib_I29"/>
</dbReference>
<dbReference type="InterPro" id="IPR038765">
    <property type="entry name" value="Papain-like_cys_pep_sf"/>
</dbReference>
<accession>A0A8R7QI65</accession>
<reference evidence="2" key="3">
    <citation type="submission" date="2022-06" db="UniProtKB">
        <authorList>
            <consortium name="EnsemblPlants"/>
        </authorList>
    </citation>
    <scope>IDENTIFICATION</scope>
</reference>
<dbReference type="SMART" id="SM00848">
    <property type="entry name" value="Inhibitor_I29"/>
    <property type="match status" value="1"/>
</dbReference>
<dbReference type="EnsemblPlants" id="TuG1812G0500003436.01.T01">
    <property type="protein sequence ID" value="TuG1812G0500003436.01.T01"/>
    <property type="gene ID" value="TuG1812G0500003436.01"/>
</dbReference>
<sequence>MSVRRAVGFLLTRRFSPRVIPRTTAPARSFHSLKELPNGVGLRGAAGVAAVACAGAGAWAAQYFRKGTDDVESAARKKEGEMKAVFENWMKEFNKTYRDEEEKTIRFQVFKDTVKWIESRPLSTQEVLLPPNCFADLTREERPCSHSC</sequence>
<dbReference type="Pfam" id="PF08246">
    <property type="entry name" value="Inhibitor_I29"/>
    <property type="match status" value="1"/>
</dbReference>
<dbReference type="Gramene" id="TuG1812G0500003436.01.T01">
    <property type="protein sequence ID" value="TuG1812G0500003436.01.T01"/>
    <property type="gene ID" value="TuG1812G0500003436.01"/>
</dbReference>
<feature type="domain" description="Cathepsin propeptide inhibitor" evidence="1">
    <location>
        <begin position="86"/>
        <end position="142"/>
    </location>
</feature>
<evidence type="ECO:0000259" key="1">
    <source>
        <dbReference type="SMART" id="SM00848"/>
    </source>
</evidence>
<evidence type="ECO:0000313" key="2">
    <source>
        <dbReference type="EnsemblPlants" id="TuG1812G0500003436.01.T01"/>
    </source>
</evidence>
<reference evidence="2" key="2">
    <citation type="submission" date="2018-03" db="EMBL/GenBank/DDBJ databases">
        <title>The Triticum urartu genome reveals the dynamic nature of wheat genome evolution.</title>
        <authorList>
            <person name="Ling H."/>
            <person name="Ma B."/>
            <person name="Shi X."/>
            <person name="Liu H."/>
            <person name="Dong L."/>
            <person name="Sun H."/>
            <person name="Cao Y."/>
            <person name="Gao Q."/>
            <person name="Zheng S."/>
            <person name="Li Y."/>
            <person name="Yu Y."/>
            <person name="Du H."/>
            <person name="Qi M."/>
            <person name="Li Y."/>
            <person name="Yu H."/>
            <person name="Cui Y."/>
            <person name="Wang N."/>
            <person name="Chen C."/>
            <person name="Wu H."/>
            <person name="Zhao Y."/>
            <person name="Zhang J."/>
            <person name="Li Y."/>
            <person name="Zhou W."/>
            <person name="Zhang B."/>
            <person name="Hu W."/>
            <person name="Eijk M."/>
            <person name="Tang J."/>
            <person name="Witsenboer H."/>
            <person name="Zhao S."/>
            <person name="Li Z."/>
            <person name="Zhang A."/>
            <person name="Wang D."/>
            <person name="Liang C."/>
        </authorList>
    </citation>
    <scope>NUCLEOTIDE SEQUENCE [LARGE SCALE GENOMIC DNA]</scope>
    <source>
        <strain evidence="2">cv. G1812</strain>
    </source>
</reference>